<evidence type="ECO:0000313" key="2">
    <source>
        <dbReference type="EMBL" id="GBP46810.1"/>
    </source>
</evidence>
<accession>A0A4C1W7F5</accession>
<name>A0A4C1W7F5_EUMVA</name>
<dbReference type="EMBL" id="BGZK01000489">
    <property type="protein sequence ID" value="GBP46810.1"/>
    <property type="molecule type" value="Genomic_DNA"/>
</dbReference>
<comment type="caution">
    <text evidence="2">The sequence shown here is derived from an EMBL/GenBank/DDBJ whole genome shotgun (WGS) entry which is preliminary data.</text>
</comment>
<gene>
    <name evidence="2" type="ORF">EVAR_10778_1</name>
</gene>
<reference evidence="2 3" key="1">
    <citation type="journal article" date="2019" name="Commun. Biol.">
        <title>The bagworm genome reveals a unique fibroin gene that provides high tensile strength.</title>
        <authorList>
            <person name="Kono N."/>
            <person name="Nakamura H."/>
            <person name="Ohtoshi R."/>
            <person name="Tomita M."/>
            <person name="Numata K."/>
            <person name="Arakawa K."/>
        </authorList>
    </citation>
    <scope>NUCLEOTIDE SEQUENCE [LARGE SCALE GENOMIC DNA]</scope>
</reference>
<protein>
    <submittedName>
        <fullName evidence="2">Uncharacterized protein</fullName>
    </submittedName>
</protein>
<proteinExistence type="predicted"/>
<dbReference type="Proteomes" id="UP000299102">
    <property type="component" value="Unassembled WGS sequence"/>
</dbReference>
<evidence type="ECO:0000256" key="1">
    <source>
        <dbReference type="SAM" id="MobiDB-lite"/>
    </source>
</evidence>
<keyword evidence="3" id="KW-1185">Reference proteome</keyword>
<dbReference type="AlphaFoldDB" id="A0A4C1W7F5"/>
<organism evidence="2 3">
    <name type="scientific">Eumeta variegata</name>
    <name type="common">Bagworm moth</name>
    <name type="synonym">Eumeta japonica</name>
    <dbReference type="NCBI Taxonomy" id="151549"/>
    <lineage>
        <taxon>Eukaryota</taxon>
        <taxon>Metazoa</taxon>
        <taxon>Ecdysozoa</taxon>
        <taxon>Arthropoda</taxon>
        <taxon>Hexapoda</taxon>
        <taxon>Insecta</taxon>
        <taxon>Pterygota</taxon>
        <taxon>Neoptera</taxon>
        <taxon>Endopterygota</taxon>
        <taxon>Lepidoptera</taxon>
        <taxon>Glossata</taxon>
        <taxon>Ditrysia</taxon>
        <taxon>Tineoidea</taxon>
        <taxon>Psychidae</taxon>
        <taxon>Oiketicinae</taxon>
        <taxon>Eumeta</taxon>
    </lineage>
</organism>
<feature type="region of interest" description="Disordered" evidence="1">
    <location>
        <begin position="102"/>
        <end position="123"/>
    </location>
</feature>
<sequence>MRLNRHARLHNACSDKVGSSRLRKRDRYSQRINTILVRPDKGKHNTSVTFSIGINVDKRRFFTYLLAISLARYWNFLTLCSAGGAARGGRRGAGRLHASITGGTHAESATRAHIESPKGPFIE</sequence>
<evidence type="ECO:0000313" key="3">
    <source>
        <dbReference type="Proteomes" id="UP000299102"/>
    </source>
</evidence>